<dbReference type="Proteomes" id="UP000799444">
    <property type="component" value="Unassembled WGS sequence"/>
</dbReference>
<evidence type="ECO:0000313" key="2">
    <source>
        <dbReference type="EMBL" id="KAF2738547.1"/>
    </source>
</evidence>
<dbReference type="AlphaFoldDB" id="A0A9P4R889"/>
<comment type="caution">
    <text evidence="2">The sequence shown here is derived from an EMBL/GenBank/DDBJ whole genome shotgun (WGS) entry which is preliminary data.</text>
</comment>
<feature type="region of interest" description="Disordered" evidence="1">
    <location>
        <begin position="1"/>
        <end position="28"/>
    </location>
</feature>
<evidence type="ECO:0000256" key="1">
    <source>
        <dbReference type="SAM" id="MobiDB-lite"/>
    </source>
</evidence>
<name>A0A9P4R889_9PLEO</name>
<organism evidence="2 3">
    <name type="scientific">Polyplosphaeria fusca</name>
    <dbReference type="NCBI Taxonomy" id="682080"/>
    <lineage>
        <taxon>Eukaryota</taxon>
        <taxon>Fungi</taxon>
        <taxon>Dikarya</taxon>
        <taxon>Ascomycota</taxon>
        <taxon>Pezizomycotina</taxon>
        <taxon>Dothideomycetes</taxon>
        <taxon>Pleosporomycetidae</taxon>
        <taxon>Pleosporales</taxon>
        <taxon>Tetraplosphaeriaceae</taxon>
        <taxon>Polyplosphaeria</taxon>
    </lineage>
</organism>
<feature type="compositionally biased region" description="Polar residues" evidence="1">
    <location>
        <begin position="16"/>
        <end position="26"/>
    </location>
</feature>
<proteinExistence type="predicted"/>
<keyword evidence="3" id="KW-1185">Reference proteome</keyword>
<feature type="region of interest" description="Disordered" evidence="1">
    <location>
        <begin position="77"/>
        <end position="100"/>
    </location>
</feature>
<feature type="compositionally biased region" description="Pro residues" evidence="1">
    <location>
        <begin position="83"/>
        <end position="94"/>
    </location>
</feature>
<feature type="compositionally biased region" description="Basic and acidic residues" evidence="1">
    <location>
        <begin position="1"/>
        <end position="11"/>
    </location>
</feature>
<evidence type="ECO:0000313" key="3">
    <source>
        <dbReference type="Proteomes" id="UP000799444"/>
    </source>
</evidence>
<accession>A0A9P4R889</accession>
<protein>
    <submittedName>
        <fullName evidence="2">Uncharacterized protein</fullName>
    </submittedName>
</protein>
<gene>
    <name evidence="2" type="ORF">EJ04DRAFT_549775</name>
</gene>
<dbReference type="EMBL" id="ML996108">
    <property type="protein sequence ID" value="KAF2738547.1"/>
    <property type="molecule type" value="Genomic_DNA"/>
</dbReference>
<sequence length="379" mass="41867">MPIRKAEKKNDWPASTGPQATGSFSSALARPEAYKPIQPQVPIPTSFAPGVIPQVSTRDLGYFFDLASSLYTEETVSSSARPAPYPTPTSPDAPPGYGNDFQQSSLDVTAILVMHLFRLTRVDIFPIMERFHLGPADRQPFYSLTAQPSIRSAVEFNELIIKRRSPIDGVWYPTCTSEIEPRLELAKPGNWTVAKLVMDSMPVWKKMVSGKVVGEEVAEGRGNRLRLSFGDRRTIGAIGDAYGLWWDNGADSGIAEAFYLIEGWLGFESRPQGRVRVKPAVKDASGKYQDPRRTPIDMAVLHFHPDGKRPPQFVCCNVEAQVRMDIIMAGLMTALVVETRKNSVKNELGALPAYDSNAHWSSAFVEEGEDLGWGTEGAY</sequence>
<dbReference type="OrthoDB" id="4150821at2759"/>
<reference evidence="2" key="1">
    <citation type="journal article" date="2020" name="Stud. Mycol.">
        <title>101 Dothideomycetes genomes: a test case for predicting lifestyles and emergence of pathogens.</title>
        <authorList>
            <person name="Haridas S."/>
            <person name="Albert R."/>
            <person name="Binder M."/>
            <person name="Bloem J."/>
            <person name="Labutti K."/>
            <person name="Salamov A."/>
            <person name="Andreopoulos B."/>
            <person name="Baker S."/>
            <person name="Barry K."/>
            <person name="Bills G."/>
            <person name="Bluhm B."/>
            <person name="Cannon C."/>
            <person name="Castanera R."/>
            <person name="Culley D."/>
            <person name="Daum C."/>
            <person name="Ezra D."/>
            <person name="Gonzalez J."/>
            <person name="Henrissat B."/>
            <person name="Kuo A."/>
            <person name="Liang C."/>
            <person name="Lipzen A."/>
            <person name="Lutzoni F."/>
            <person name="Magnuson J."/>
            <person name="Mondo S."/>
            <person name="Nolan M."/>
            <person name="Ohm R."/>
            <person name="Pangilinan J."/>
            <person name="Park H.-J."/>
            <person name="Ramirez L."/>
            <person name="Alfaro M."/>
            <person name="Sun H."/>
            <person name="Tritt A."/>
            <person name="Yoshinaga Y."/>
            <person name="Zwiers L.-H."/>
            <person name="Turgeon B."/>
            <person name="Goodwin S."/>
            <person name="Spatafora J."/>
            <person name="Crous P."/>
            <person name="Grigoriev I."/>
        </authorList>
    </citation>
    <scope>NUCLEOTIDE SEQUENCE</scope>
    <source>
        <strain evidence="2">CBS 125425</strain>
    </source>
</reference>